<feature type="region of interest" description="Disordered" evidence="1">
    <location>
        <begin position="156"/>
        <end position="215"/>
    </location>
</feature>
<feature type="compositionally biased region" description="Polar residues" evidence="1">
    <location>
        <begin position="179"/>
        <end position="206"/>
    </location>
</feature>
<sequence>MPYYPSNSGSQSSAPSPFGDDSDGLTHDQVTGPGQKSTYSYDNLNRTTIHRPSFQSTHMTNTNSGMTKFVRPETSSVQQTFYKAFSPPMTGDHSSNLPYNSRFMGSRRTEVNKSELFIPHVDGFQLGEPDPFWNKTSHALLKLTPKSSENLILSQSHRGENLSEPPNRTHNRYDFAQNPYPSTAASQPLSSTFPHQASNTSYQSSKVAPPSQPDSSTFHPILSNICYQSSSLPPRLRDLRTSTGKLPTGFLFTNSRTGGKLFRGGANVASIDAKLNPDWTFDSQREAKEASKRIKTFEHVYGYRFNENVYSHSEGGEGSVSNDERAFKETASDIYDKNMYRDYDNYDDIVPVHCTEYSQFKEYQISTMPASKSWFDLNDRKAKKAAESITGPYRSKSEIMQDATEIKRAEARYWSRQ</sequence>
<gene>
    <name evidence="2" type="ORF">IL334_003627</name>
</gene>
<proteinExistence type="predicted"/>
<keyword evidence="3" id="KW-1185">Reference proteome</keyword>
<dbReference type="Proteomes" id="UP001329825">
    <property type="component" value="Chromosome 4"/>
</dbReference>
<feature type="region of interest" description="Disordered" evidence="1">
    <location>
        <begin position="1"/>
        <end position="41"/>
    </location>
</feature>
<feature type="compositionally biased region" description="Polar residues" evidence="1">
    <location>
        <begin position="28"/>
        <end position="41"/>
    </location>
</feature>
<protein>
    <submittedName>
        <fullName evidence="2">Uncharacterized protein</fullName>
    </submittedName>
</protein>
<feature type="compositionally biased region" description="Low complexity" evidence="1">
    <location>
        <begin position="1"/>
        <end position="17"/>
    </location>
</feature>
<dbReference type="EMBL" id="CP141884">
    <property type="protein sequence ID" value="WRT66667.1"/>
    <property type="molecule type" value="Genomic_DNA"/>
</dbReference>
<dbReference type="GeneID" id="87955758"/>
<reference evidence="2 3" key="1">
    <citation type="submission" date="2024-01" db="EMBL/GenBank/DDBJ databases">
        <title>Comparative genomics of Cryptococcus and Kwoniella reveals pathogenesis evolution and contrasting modes of karyotype evolution via chromosome fusion or intercentromeric recombination.</title>
        <authorList>
            <person name="Coelho M.A."/>
            <person name="David-Palma M."/>
            <person name="Shea T."/>
            <person name="Bowers K."/>
            <person name="McGinley-Smith S."/>
            <person name="Mohammad A.W."/>
            <person name="Gnirke A."/>
            <person name="Yurkov A.M."/>
            <person name="Nowrousian M."/>
            <person name="Sun S."/>
            <person name="Cuomo C.A."/>
            <person name="Heitman J."/>
        </authorList>
    </citation>
    <scope>NUCLEOTIDE SEQUENCE [LARGE SCALE GENOMIC DNA]</scope>
    <source>
        <strain evidence="2">CBS 11374</strain>
    </source>
</reference>
<organism evidence="2 3">
    <name type="scientific">Kwoniella shivajii</name>
    <dbReference type="NCBI Taxonomy" id="564305"/>
    <lineage>
        <taxon>Eukaryota</taxon>
        <taxon>Fungi</taxon>
        <taxon>Dikarya</taxon>
        <taxon>Basidiomycota</taxon>
        <taxon>Agaricomycotina</taxon>
        <taxon>Tremellomycetes</taxon>
        <taxon>Tremellales</taxon>
        <taxon>Cryptococcaceae</taxon>
        <taxon>Kwoniella</taxon>
    </lineage>
</organism>
<name>A0ABZ1CY41_9TREE</name>
<dbReference type="RefSeq" id="XP_062791407.1">
    <property type="nucleotide sequence ID" value="XM_062935356.1"/>
</dbReference>
<evidence type="ECO:0000256" key="1">
    <source>
        <dbReference type="SAM" id="MobiDB-lite"/>
    </source>
</evidence>
<evidence type="ECO:0000313" key="2">
    <source>
        <dbReference type="EMBL" id="WRT66667.1"/>
    </source>
</evidence>
<accession>A0ABZ1CY41</accession>
<evidence type="ECO:0000313" key="3">
    <source>
        <dbReference type="Proteomes" id="UP001329825"/>
    </source>
</evidence>